<sequence length="196" mass="21752">MVDAAVEAKQHPLRDGRIGQQTTRLADQIVEIQPATSGLARLIGRQKHRGEAMQGQGFLGRHQAKSFGPRRLYAKHQRLQAVQQRTQRGARRLGGESRYLGGKRLFCARSGQQNAFQSGKIAKARRIEGQSPQFRSIADIGRRTGSKAGGDLRKPLLLAAKEYLREDGLRIGCGVHIKQPKRLVARQKRLESSAMA</sequence>
<accession>A0A1J5Q6A7</accession>
<organism evidence="1">
    <name type="scientific">mine drainage metagenome</name>
    <dbReference type="NCBI Taxonomy" id="410659"/>
    <lineage>
        <taxon>unclassified sequences</taxon>
        <taxon>metagenomes</taxon>
        <taxon>ecological metagenomes</taxon>
    </lineage>
</organism>
<reference evidence="1" key="1">
    <citation type="submission" date="2016-10" db="EMBL/GenBank/DDBJ databases">
        <title>Sequence of Gallionella enrichment culture.</title>
        <authorList>
            <person name="Poehlein A."/>
            <person name="Muehling M."/>
            <person name="Daniel R."/>
        </authorList>
    </citation>
    <scope>NUCLEOTIDE SEQUENCE</scope>
</reference>
<dbReference type="AlphaFoldDB" id="A0A1J5Q6A7"/>
<evidence type="ECO:0000313" key="1">
    <source>
        <dbReference type="EMBL" id="OIQ72995.1"/>
    </source>
</evidence>
<name>A0A1J5Q6A7_9ZZZZ</name>
<proteinExistence type="predicted"/>
<comment type="caution">
    <text evidence="1">The sequence shown here is derived from an EMBL/GenBank/DDBJ whole genome shotgun (WGS) entry which is preliminary data.</text>
</comment>
<protein>
    <submittedName>
        <fullName evidence="1">Uncharacterized protein</fullName>
    </submittedName>
</protein>
<dbReference type="EMBL" id="MLJW01003043">
    <property type="protein sequence ID" value="OIQ72995.1"/>
    <property type="molecule type" value="Genomic_DNA"/>
</dbReference>
<gene>
    <name evidence="1" type="ORF">GALL_453720</name>
</gene>